<accession>A0ACC2NEI3</accession>
<proteinExistence type="predicted"/>
<reference evidence="1" key="1">
    <citation type="submission" date="2023-04" db="EMBL/GenBank/DDBJ databases">
        <title>A chromosome-level genome assembly of the parasitoid wasp Eretmocerus hayati.</title>
        <authorList>
            <person name="Zhong Y."/>
            <person name="Liu S."/>
            <person name="Liu Y."/>
        </authorList>
    </citation>
    <scope>NUCLEOTIDE SEQUENCE</scope>
    <source>
        <strain evidence="1">ZJU_SS_LIU_2023</strain>
    </source>
</reference>
<name>A0ACC2NEI3_9HYME</name>
<comment type="caution">
    <text evidence="1">The sequence shown here is derived from an EMBL/GenBank/DDBJ whole genome shotgun (WGS) entry which is preliminary data.</text>
</comment>
<organism evidence="1 2">
    <name type="scientific">Eretmocerus hayati</name>
    <dbReference type="NCBI Taxonomy" id="131215"/>
    <lineage>
        <taxon>Eukaryota</taxon>
        <taxon>Metazoa</taxon>
        <taxon>Ecdysozoa</taxon>
        <taxon>Arthropoda</taxon>
        <taxon>Hexapoda</taxon>
        <taxon>Insecta</taxon>
        <taxon>Pterygota</taxon>
        <taxon>Neoptera</taxon>
        <taxon>Endopterygota</taxon>
        <taxon>Hymenoptera</taxon>
        <taxon>Apocrita</taxon>
        <taxon>Proctotrupomorpha</taxon>
        <taxon>Chalcidoidea</taxon>
        <taxon>Aphelinidae</taxon>
        <taxon>Aphelininae</taxon>
        <taxon>Eretmocerus</taxon>
    </lineage>
</organism>
<evidence type="ECO:0000313" key="2">
    <source>
        <dbReference type="Proteomes" id="UP001239111"/>
    </source>
</evidence>
<dbReference type="EMBL" id="CM056743">
    <property type="protein sequence ID" value="KAJ8669343.1"/>
    <property type="molecule type" value="Genomic_DNA"/>
</dbReference>
<gene>
    <name evidence="1" type="ORF">QAD02_000602</name>
</gene>
<sequence length="632" mass="71347">MEFFELILIPRVDNVVLIDKTKDRSKNYKIEGTLCISGHHLILSDRQKNNHQELWLLYRNIDTMERKVNNQTPGGSITLKCKDFHIYQLVISTTNELMKVAETIENLSCLDQTLQYPFFYKPQSQNNSKVQIEDGWTAFQTLSEWSHFLAVHGDEFRISNVNKDHKICNSYSAEVIVPKNIEDEIIVSSANFRDSGRFPVLCYRHEGGGVLLRSGQPMCGPTGKRCKGDEMLLNAYLRPGKRGVIVDTRSLTQAQNAKTKGGGTEIDSAYPQWLKSHKAIPRTNDLSESLSKLIEACNDLNCSSSQWLSRLDSSKWLSAVQDAMNAACVTAQCLEQEQTAVLVHGGSGRDTTLVVTSLVQAILNPDCRTVRGLQALIEREWLQAGHPFYSRTRHGAYRVYGQSSTDAPTFLLFLDCLHQLHFQFQLSFEYTTDLLVEIFKHAYSSNYGTFLGDSESERLKLKLSERTASLWSHVNQPEILEGFMNPFYEPTPGVIWPSVAPVSIELWRELYFRHNAAAPWDGLILRAHELKDRYVALKRTAVELHRQIRQALEEAGIGLDPNPQSSVDASRDDEDGSASGTIQTVTGSTTSRDSRATTAIDDNPLADLMRQQEEIRQRLTQLSLEQQAQNST</sequence>
<protein>
    <submittedName>
        <fullName evidence="1">Uncharacterized protein</fullName>
    </submittedName>
</protein>
<evidence type="ECO:0000313" key="1">
    <source>
        <dbReference type="EMBL" id="KAJ8669343.1"/>
    </source>
</evidence>
<dbReference type="Proteomes" id="UP001239111">
    <property type="component" value="Chromosome 3"/>
</dbReference>
<keyword evidence="2" id="KW-1185">Reference proteome</keyword>